<dbReference type="InterPro" id="IPR005149">
    <property type="entry name" value="Tscrpt_reg_PadR_N"/>
</dbReference>
<feature type="transmembrane region" description="Helical" evidence="6">
    <location>
        <begin position="156"/>
        <end position="174"/>
    </location>
</feature>
<evidence type="ECO:0000256" key="4">
    <source>
        <dbReference type="ARBA" id="ARBA00022989"/>
    </source>
</evidence>
<feature type="domain" description="EamA" evidence="7">
    <location>
        <begin position="156"/>
        <end position="285"/>
    </location>
</feature>
<proteinExistence type="inferred from homology"/>
<evidence type="ECO:0000259" key="7">
    <source>
        <dbReference type="Pfam" id="PF00892"/>
    </source>
</evidence>
<dbReference type="OrthoDB" id="2374094at2"/>
<evidence type="ECO:0000313" key="9">
    <source>
        <dbReference type="EMBL" id="RMI44678.1"/>
    </source>
</evidence>
<feature type="transmembrane region" description="Helical" evidence="6">
    <location>
        <begin position="186"/>
        <end position="208"/>
    </location>
</feature>
<dbReference type="Pfam" id="PF00892">
    <property type="entry name" value="EamA"/>
    <property type="match status" value="1"/>
</dbReference>
<keyword evidence="10" id="KW-1185">Reference proteome</keyword>
<feature type="transmembrane region" description="Helical" evidence="6">
    <location>
        <begin position="246"/>
        <end position="265"/>
    </location>
</feature>
<dbReference type="InterPro" id="IPR036388">
    <property type="entry name" value="WH-like_DNA-bd_sf"/>
</dbReference>
<feature type="transmembrane region" description="Helical" evidence="6">
    <location>
        <begin position="271"/>
        <end position="291"/>
    </location>
</feature>
<dbReference type="Proteomes" id="UP000282674">
    <property type="component" value="Unassembled WGS sequence"/>
</dbReference>
<dbReference type="InterPro" id="IPR000620">
    <property type="entry name" value="EamA_dom"/>
</dbReference>
<feature type="transmembrane region" description="Helical" evidence="6">
    <location>
        <begin position="12"/>
        <end position="32"/>
    </location>
</feature>
<protein>
    <recommendedName>
        <fullName evidence="11">DMT family transporter</fullName>
    </recommendedName>
</protein>
<organism evidence="9 10">
    <name type="scientific">Actinomadura harenae</name>
    <dbReference type="NCBI Taxonomy" id="2483351"/>
    <lineage>
        <taxon>Bacteria</taxon>
        <taxon>Bacillati</taxon>
        <taxon>Actinomycetota</taxon>
        <taxon>Actinomycetes</taxon>
        <taxon>Streptosporangiales</taxon>
        <taxon>Thermomonosporaceae</taxon>
        <taxon>Actinomadura</taxon>
    </lineage>
</organism>
<comment type="subcellular location">
    <subcellularLocation>
        <location evidence="1">Membrane</location>
        <topology evidence="1">Multi-pass membrane protein</topology>
    </subcellularLocation>
</comment>
<evidence type="ECO:0000256" key="6">
    <source>
        <dbReference type="SAM" id="Phobius"/>
    </source>
</evidence>
<dbReference type="InterPro" id="IPR050638">
    <property type="entry name" value="AA-Vitamin_Transporters"/>
</dbReference>
<evidence type="ECO:0000256" key="3">
    <source>
        <dbReference type="ARBA" id="ARBA00022692"/>
    </source>
</evidence>
<evidence type="ECO:0008006" key="11">
    <source>
        <dbReference type="Google" id="ProtNLM"/>
    </source>
</evidence>
<dbReference type="RefSeq" id="WP_122194430.1">
    <property type="nucleotide sequence ID" value="NZ_JBHSKC010000009.1"/>
</dbReference>
<keyword evidence="3 6" id="KW-0812">Transmembrane</keyword>
<dbReference type="PANTHER" id="PTHR32322">
    <property type="entry name" value="INNER MEMBRANE TRANSPORTER"/>
    <property type="match status" value="1"/>
</dbReference>
<dbReference type="InterPro" id="IPR037185">
    <property type="entry name" value="EmrE-like"/>
</dbReference>
<evidence type="ECO:0000256" key="5">
    <source>
        <dbReference type="ARBA" id="ARBA00023136"/>
    </source>
</evidence>
<feature type="transmembrane region" description="Helical" evidence="6">
    <location>
        <begin position="75"/>
        <end position="95"/>
    </location>
</feature>
<evidence type="ECO:0000256" key="1">
    <source>
        <dbReference type="ARBA" id="ARBA00004141"/>
    </source>
</evidence>
<dbReference type="SUPFAM" id="SSF46785">
    <property type="entry name" value="Winged helix' DNA-binding domain"/>
    <property type="match status" value="1"/>
</dbReference>
<sequence>MSRPTSNGALGVWVTLSLGAPFLLISIAARALPTDVLTWTRFALAVLTLLVMAAARRGVAEAFGAPARLLRSRPLDVLLVGVCSAALPSALITVGEHHVQTGLTSVLLATTPMWVAMGAPLLFPAERLGLPRTACMVAALCGTALMTTGIGGTPLWATLPLAASFSYAAGVLLVRRRLRDVDPLTLTSAQMTVAVVISTPFAVTHLSAARWEPGSWAAVAALGVLCSGLGWLANTTLVQRVSAVQASLVSFAAPVVSLLLGTIVLDERLSPSQVAAAGVVVAALVAFGVLSRPVRRANSHREVAAILELAVLGFLAEDPMHAYELRKRITKLVGHVRPVSDGSLYPALQRLRRQGLLSREQAPGEGGPARQVFALTDAGRAELERRLTHPDDLDITDRNKYFVVLAFLHLLPPSTQADVLRRRLTFLEDPQRGFFLNDDRAAREADLTSPFRAGIQHIARATSAAERAWLTQTLQTLHPN</sequence>
<dbReference type="GO" id="GO:0016020">
    <property type="term" value="C:membrane"/>
    <property type="evidence" value="ECO:0007669"/>
    <property type="project" value="UniProtKB-SubCell"/>
</dbReference>
<dbReference type="Gene3D" id="1.10.10.10">
    <property type="entry name" value="Winged helix-like DNA-binding domain superfamily/Winged helix DNA-binding domain"/>
    <property type="match status" value="1"/>
</dbReference>
<name>A0A3M2MBV8_9ACTN</name>
<comment type="similarity">
    <text evidence="2">Belongs to the EamA transporter family.</text>
</comment>
<evidence type="ECO:0000313" key="10">
    <source>
        <dbReference type="Proteomes" id="UP000282674"/>
    </source>
</evidence>
<feature type="transmembrane region" description="Helical" evidence="6">
    <location>
        <begin position="101"/>
        <end position="123"/>
    </location>
</feature>
<evidence type="ECO:0000256" key="2">
    <source>
        <dbReference type="ARBA" id="ARBA00007362"/>
    </source>
</evidence>
<feature type="transmembrane region" description="Helical" evidence="6">
    <location>
        <begin position="130"/>
        <end position="150"/>
    </location>
</feature>
<evidence type="ECO:0000259" key="8">
    <source>
        <dbReference type="Pfam" id="PF03551"/>
    </source>
</evidence>
<feature type="transmembrane region" description="Helical" evidence="6">
    <location>
        <begin position="214"/>
        <end position="234"/>
    </location>
</feature>
<comment type="caution">
    <text evidence="9">The sequence shown here is derived from an EMBL/GenBank/DDBJ whole genome shotgun (WGS) entry which is preliminary data.</text>
</comment>
<dbReference type="PANTHER" id="PTHR32322:SF2">
    <property type="entry name" value="EAMA DOMAIN-CONTAINING PROTEIN"/>
    <property type="match status" value="1"/>
</dbReference>
<keyword evidence="4 6" id="KW-1133">Transmembrane helix</keyword>
<feature type="domain" description="Transcription regulator PadR N-terminal" evidence="8">
    <location>
        <begin position="311"/>
        <end position="384"/>
    </location>
</feature>
<dbReference type="SUPFAM" id="SSF103481">
    <property type="entry name" value="Multidrug resistance efflux transporter EmrE"/>
    <property type="match status" value="1"/>
</dbReference>
<dbReference type="EMBL" id="RFFG01000017">
    <property type="protein sequence ID" value="RMI44678.1"/>
    <property type="molecule type" value="Genomic_DNA"/>
</dbReference>
<accession>A0A3M2MBV8</accession>
<feature type="transmembrane region" description="Helical" evidence="6">
    <location>
        <begin position="38"/>
        <end position="55"/>
    </location>
</feature>
<dbReference type="Pfam" id="PF03551">
    <property type="entry name" value="PadR"/>
    <property type="match status" value="1"/>
</dbReference>
<dbReference type="InterPro" id="IPR036390">
    <property type="entry name" value="WH_DNA-bd_sf"/>
</dbReference>
<keyword evidence="5 6" id="KW-0472">Membrane</keyword>
<dbReference type="AlphaFoldDB" id="A0A3M2MBV8"/>
<gene>
    <name evidence="9" type="ORF">EBO15_12035</name>
</gene>
<reference evidence="9 10" key="1">
    <citation type="submission" date="2018-10" db="EMBL/GenBank/DDBJ databases">
        <title>Isolation from soil.</title>
        <authorList>
            <person name="Hu J."/>
        </authorList>
    </citation>
    <scope>NUCLEOTIDE SEQUENCE [LARGE SCALE GENOMIC DNA]</scope>
    <source>
        <strain evidence="9 10">NEAU-Ht49</strain>
    </source>
</reference>